<keyword evidence="7 8" id="KW-0472">Membrane</keyword>
<comment type="subcellular location">
    <subcellularLocation>
        <location evidence="1">Cell membrane</location>
        <topology evidence="1">Multi-pass membrane protein</topology>
    </subcellularLocation>
</comment>
<sequence length="307" mass="33986">MADIIVQSMVLILIVALGYILKKAGLFDKYDYRVLTKLVMYLTLPCVIVTSFSRFEWKNSLFLIPLMGLAVNCLLQLWAYILCRKGSDEDKIFYMLNTPGFSMGTFALPFIQNTLGAQGVVAACMFDAGGTVMPSGASYVCASAILKRRREKEKISIAFAVKRMLSSPPFLAYICMITLKVLQVELPEIVLRFTGKVSDANAFVCMIMIGMMFEIKLPREKLIKVGKLLVSRIILSAVLSLLIITCLPLERELRNALAIVMFSPIAALSLIFTDKMQGDIELAGFANSLSIICSMVIMTVLMVVLKG</sequence>
<dbReference type="InterPro" id="IPR004776">
    <property type="entry name" value="Mem_transp_PIN-like"/>
</dbReference>
<dbReference type="InterPro" id="IPR038770">
    <property type="entry name" value="Na+/solute_symporter_sf"/>
</dbReference>
<dbReference type="Gene3D" id="1.20.1530.20">
    <property type="match status" value="1"/>
</dbReference>
<dbReference type="PANTHER" id="PTHR36838">
    <property type="entry name" value="AUXIN EFFLUX CARRIER FAMILY PROTEIN"/>
    <property type="match status" value="1"/>
</dbReference>
<evidence type="ECO:0000256" key="3">
    <source>
        <dbReference type="ARBA" id="ARBA00022448"/>
    </source>
</evidence>
<dbReference type="Proteomes" id="UP001299546">
    <property type="component" value="Unassembled WGS sequence"/>
</dbReference>
<evidence type="ECO:0000256" key="5">
    <source>
        <dbReference type="ARBA" id="ARBA00022692"/>
    </source>
</evidence>
<dbReference type="PANTHER" id="PTHR36838:SF3">
    <property type="entry name" value="TRANSPORTER AUXIN EFFLUX CARRIER EC FAMILY"/>
    <property type="match status" value="1"/>
</dbReference>
<dbReference type="RefSeq" id="WP_066733376.1">
    <property type="nucleotide sequence ID" value="NZ_JAJCIQ010000016.1"/>
</dbReference>
<feature type="transmembrane region" description="Helical" evidence="8">
    <location>
        <begin position="256"/>
        <end position="273"/>
    </location>
</feature>
<dbReference type="Pfam" id="PF03547">
    <property type="entry name" value="Mem_trans"/>
    <property type="match status" value="1"/>
</dbReference>
<evidence type="ECO:0000256" key="1">
    <source>
        <dbReference type="ARBA" id="ARBA00004651"/>
    </source>
</evidence>
<feature type="transmembrane region" description="Helical" evidence="8">
    <location>
        <begin position="61"/>
        <end position="80"/>
    </location>
</feature>
<keyword evidence="4" id="KW-1003">Cell membrane</keyword>
<comment type="caution">
    <text evidence="9">The sequence shown here is derived from an EMBL/GenBank/DDBJ whole genome shotgun (WGS) entry which is preliminary data.</text>
</comment>
<gene>
    <name evidence="9" type="ORF">LIZ65_16460</name>
</gene>
<evidence type="ECO:0000256" key="8">
    <source>
        <dbReference type="SAM" id="Phobius"/>
    </source>
</evidence>
<feature type="transmembrane region" description="Helical" evidence="8">
    <location>
        <begin position="6"/>
        <end position="22"/>
    </location>
</feature>
<feature type="transmembrane region" description="Helical" evidence="8">
    <location>
        <begin position="167"/>
        <end position="184"/>
    </location>
</feature>
<evidence type="ECO:0000313" key="10">
    <source>
        <dbReference type="Proteomes" id="UP001299546"/>
    </source>
</evidence>
<evidence type="ECO:0000256" key="6">
    <source>
        <dbReference type="ARBA" id="ARBA00022989"/>
    </source>
</evidence>
<evidence type="ECO:0000256" key="2">
    <source>
        <dbReference type="ARBA" id="ARBA00010145"/>
    </source>
</evidence>
<keyword evidence="6 8" id="KW-1133">Transmembrane helix</keyword>
<proteinExistence type="inferred from homology"/>
<organism evidence="9 10">
    <name type="scientific">Bariatricus massiliensis</name>
    <dbReference type="NCBI Taxonomy" id="1745713"/>
    <lineage>
        <taxon>Bacteria</taxon>
        <taxon>Bacillati</taxon>
        <taxon>Bacillota</taxon>
        <taxon>Clostridia</taxon>
        <taxon>Lachnospirales</taxon>
        <taxon>Lachnospiraceae</taxon>
        <taxon>Bariatricus</taxon>
    </lineage>
</organism>
<dbReference type="EMBL" id="JAJCIS010000016">
    <property type="protein sequence ID" value="MCB7388882.1"/>
    <property type="molecule type" value="Genomic_DNA"/>
</dbReference>
<reference evidence="9 10" key="1">
    <citation type="submission" date="2021-10" db="EMBL/GenBank/DDBJ databases">
        <title>Collection of gut derived symbiotic bacterial strains cultured from healthy donors.</title>
        <authorList>
            <person name="Lin H."/>
            <person name="Littmann E."/>
            <person name="Kohout C."/>
            <person name="Pamer E.G."/>
        </authorList>
    </citation>
    <scope>NUCLEOTIDE SEQUENCE [LARGE SCALE GENOMIC DNA]</scope>
    <source>
        <strain evidence="9 10">DFI.1.165</strain>
    </source>
</reference>
<evidence type="ECO:0000256" key="7">
    <source>
        <dbReference type="ARBA" id="ARBA00023136"/>
    </source>
</evidence>
<feature type="transmembrane region" description="Helical" evidence="8">
    <location>
        <begin position="92"/>
        <end position="111"/>
    </location>
</feature>
<keyword evidence="3" id="KW-0813">Transport</keyword>
<keyword evidence="5 8" id="KW-0812">Transmembrane</keyword>
<accession>A0ABS8DKA9</accession>
<protein>
    <submittedName>
        <fullName evidence="9">AEC family transporter</fullName>
    </submittedName>
</protein>
<keyword evidence="10" id="KW-1185">Reference proteome</keyword>
<feature type="transmembrane region" description="Helical" evidence="8">
    <location>
        <begin position="117"/>
        <end position="146"/>
    </location>
</feature>
<evidence type="ECO:0000313" key="9">
    <source>
        <dbReference type="EMBL" id="MCB7388882.1"/>
    </source>
</evidence>
<feature type="transmembrane region" description="Helical" evidence="8">
    <location>
        <begin position="34"/>
        <end position="55"/>
    </location>
</feature>
<evidence type="ECO:0000256" key="4">
    <source>
        <dbReference type="ARBA" id="ARBA00022475"/>
    </source>
</evidence>
<name>A0ABS8DKA9_9FIRM</name>
<comment type="similarity">
    <text evidence="2">Belongs to the auxin efflux carrier (TC 2.A.69) family.</text>
</comment>
<feature type="transmembrane region" description="Helical" evidence="8">
    <location>
        <begin position="285"/>
        <end position="305"/>
    </location>
</feature>
<feature type="transmembrane region" description="Helical" evidence="8">
    <location>
        <begin position="229"/>
        <end position="250"/>
    </location>
</feature>